<evidence type="ECO:0000256" key="1">
    <source>
        <dbReference type="SAM" id="MobiDB-lite"/>
    </source>
</evidence>
<evidence type="ECO:0000313" key="3">
    <source>
        <dbReference type="Proteomes" id="UP000249723"/>
    </source>
</evidence>
<organism evidence="2 3">
    <name type="scientific">Microbotryum saponariae</name>
    <dbReference type="NCBI Taxonomy" id="289078"/>
    <lineage>
        <taxon>Eukaryota</taxon>
        <taxon>Fungi</taxon>
        <taxon>Dikarya</taxon>
        <taxon>Basidiomycota</taxon>
        <taxon>Pucciniomycotina</taxon>
        <taxon>Microbotryomycetes</taxon>
        <taxon>Microbotryales</taxon>
        <taxon>Microbotryaceae</taxon>
        <taxon>Microbotryum</taxon>
    </lineage>
</organism>
<gene>
    <name evidence="2" type="ORF">BZ3500_MVSOF-1268-A1-R1_CHR1-2G01424</name>
</gene>
<reference evidence="3" key="1">
    <citation type="submission" date="2016-10" db="EMBL/GenBank/DDBJ databases">
        <authorList>
            <person name="Jeantristanb JTB J.-T."/>
            <person name="Ricardo R."/>
        </authorList>
    </citation>
    <scope>NUCLEOTIDE SEQUENCE [LARGE SCALE GENOMIC DNA]</scope>
</reference>
<dbReference type="OrthoDB" id="10397847at2759"/>
<protein>
    <submittedName>
        <fullName evidence="2">BZ3500_MvSof-1268-A1-R1_Chr1-2g01424 protein</fullName>
    </submittedName>
</protein>
<dbReference type="EMBL" id="FMWP01000015">
    <property type="protein sequence ID" value="SCZ91461.1"/>
    <property type="molecule type" value="Genomic_DNA"/>
</dbReference>
<accession>A0A2X0KYM0</accession>
<evidence type="ECO:0000313" key="2">
    <source>
        <dbReference type="EMBL" id="SCZ91461.1"/>
    </source>
</evidence>
<keyword evidence="3" id="KW-1185">Reference proteome</keyword>
<feature type="region of interest" description="Disordered" evidence="1">
    <location>
        <begin position="1"/>
        <end position="32"/>
    </location>
</feature>
<dbReference type="Proteomes" id="UP000249723">
    <property type="component" value="Unassembled WGS sequence"/>
</dbReference>
<feature type="compositionally biased region" description="Basic and acidic residues" evidence="1">
    <location>
        <begin position="15"/>
        <end position="32"/>
    </location>
</feature>
<dbReference type="AlphaFoldDB" id="A0A2X0KYM0"/>
<sequence length="344" mass="38937">MDRLVPPSTQFSQLDLDHDHDPDVDNSREEAETRAKAVVVKQTPSSALSRVPPELFYHIASCLTEGFQPKDIRLVYPDLRHGALSGLTDRYPVELLTILPTGHARYREVDAEGVLGCATCLKVIRAVASHLRILSNMPCYRPWDQKIAHLLKVLGPDALDRSWQRLLDASGPRLKLVEVWHRTSRAEDYYDAAAAIRKYTREIFLRRQLNVELAFVRDIGLTRRLLTMTPKSGTTPLRSISLLVSIANTLSATEFTREVTDGIKGTDFPDLRELEIVVTASLSNYKAGPMSMFSGLVVRRPPPEEAVSMSSLQKYIQGSKLWDELRRYCKTRRISLDIRGQVRE</sequence>
<proteinExistence type="predicted"/>
<name>A0A2X0KYM0_9BASI</name>